<dbReference type="Proteomes" id="UP000256970">
    <property type="component" value="Unassembled WGS sequence"/>
</dbReference>
<evidence type="ECO:0000313" key="2">
    <source>
        <dbReference type="Proteomes" id="UP000256970"/>
    </source>
</evidence>
<keyword evidence="2" id="KW-1185">Reference proteome</keyword>
<gene>
    <name evidence="1" type="ORF">BQ4739_LOCUS8051</name>
</gene>
<dbReference type="AlphaFoldDB" id="A0A383VR73"/>
<organism evidence="1 2">
    <name type="scientific">Tetradesmus obliquus</name>
    <name type="common">Green alga</name>
    <name type="synonym">Acutodesmus obliquus</name>
    <dbReference type="NCBI Taxonomy" id="3088"/>
    <lineage>
        <taxon>Eukaryota</taxon>
        <taxon>Viridiplantae</taxon>
        <taxon>Chlorophyta</taxon>
        <taxon>core chlorophytes</taxon>
        <taxon>Chlorophyceae</taxon>
        <taxon>CS clade</taxon>
        <taxon>Sphaeropleales</taxon>
        <taxon>Scenedesmaceae</taxon>
        <taxon>Tetradesmus</taxon>
    </lineage>
</organism>
<name>A0A383VR73_TETOB</name>
<dbReference type="EMBL" id="FNXT01000807">
    <property type="protein sequence ID" value="SZX67681.1"/>
    <property type="molecule type" value="Genomic_DNA"/>
</dbReference>
<sequence length="221" mass="22523">MLGVDSFNYTYVAGNGARSSATVTLNITAGSCSPNMCGLNKSAGDCDAVTGRCSCPAGSGLEAAFRANPSLSSRSITPRVPACSYAFTPTGTFKLSGMSARPGQLVNVSFQLATPSSSRAAAAACITLDAAAPLVGLGRYPNCLGSSTSTAASIIDTAATALPQVTNPMRPACTDGQYSVMVKVPSSFRSQKCFNIFVQLADGTTRRAIVSIVADKAAIQP</sequence>
<protein>
    <submittedName>
        <fullName evidence="1">Uncharacterized protein</fullName>
    </submittedName>
</protein>
<reference evidence="1 2" key="1">
    <citation type="submission" date="2016-10" db="EMBL/GenBank/DDBJ databases">
        <authorList>
            <person name="Cai Z."/>
        </authorList>
    </citation>
    <scope>NUCLEOTIDE SEQUENCE [LARGE SCALE GENOMIC DNA]</scope>
</reference>
<accession>A0A383VR73</accession>
<proteinExistence type="predicted"/>
<evidence type="ECO:0000313" key="1">
    <source>
        <dbReference type="EMBL" id="SZX67681.1"/>
    </source>
</evidence>